<feature type="transmembrane region" description="Helical" evidence="2">
    <location>
        <begin position="68"/>
        <end position="85"/>
    </location>
</feature>
<proteinExistence type="predicted"/>
<name>A0A1G8UTG4_9BACL</name>
<protein>
    <submittedName>
        <fullName evidence="3">Uncharacterized protein</fullName>
    </submittedName>
</protein>
<dbReference type="STRING" id="1174501.SAMN05216192_11995"/>
<feature type="transmembrane region" description="Helical" evidence="2">
    <location>
        <begin position="190"/>
        <end position="220"/>
    </location>
</feature>
<dbReference type="Proteomes" id="UP000199050">
    <property type="component" value="Unassembled WGS sequence"/>
</dbReference>
<dbReference type="OrthoDB" id="2663086at2"/>
<feature type="transmembrane region" description="Helical" evidence="2">
    <location>
        <begin position="263"/>
        <end position="285"/>
    </location>
</feature>
<sequence length="447" mass="50074">MSSGFGKRLKFTLGLWMACLIEGLLFLPLWILLEVYLHPVQAPFPWYLILPVLSLSGVLLRHRVNRRWMQILASLPIGAAAGFILGGAGFNALPIMLVCALFAYLGMNAADRGLGIKTYSIGLIVYFAAGIIYARVPELQYTLTLLTWCGCGCLILALLNTNLSFMRYNSFTAGAERLPFGMKRYNRLHLVLFVAAAALLASGAVKAFATLIVGAFYLLFGLLSRLFSRSEDVAISRQDMPASQEFLQTEMKEPGLLSTILDVIFYGLAAVIALAVLYFGVRWLYRNSSGIFRRVVDSILSVLRRENSQEQNGYKDEEESVFAWEQTMESLRRFVKNRLKPGGRSDRWEAMDGSSERVRWLYRHWLNARAAEGYKIKSHLTPRETGADVAEWSVDRQQARKGERSGSEAQAAELLQLYNEARYGQSPASASGKEPGQLDQLKKQLKL</sequence>
<reference evidence="4" key="1">
    <citation type="submission" date="2016-10" db="EMBL/GenBank/DDBJ databases">
        <authorList>
            <person name="Varghese N."/>
            <person name="Submissions S."/>
        </authorList>
    </citation>
    <scope>NUCLEOTIDE SEQUENCE [LARGE SCALE GENOMIC DNA]</scope>
    <source>
        <strain evidence="4">CGMCC 1.11012</strain>
    </source>
</reference>
<accession>A0A1G8UTG4</accession>
<keyword evidence="2" id="KW-0472">Membrane</keyword>
<organism evidence="3 4">
    <name type="scientific">Paenibacillus typhae</name>
    <dbReference type="NCBI Taxonomy" id="1174501"/>
    <lineage>
        <taxon>Bacteria</taxon>
        <taxon>Bacillati</taxon>
        <taxon>Bacillota</taxon>
        <taxon>Bacilli</taxon>
        <taxon>Bacillales</taxon>
        <taxon>Paenibacillaceae</taxon>
        <taxon>Paenibacillus</taxon>
    </lineage>
</organism>
<evidence type="ECO:0000256" key="1">
    <source>
        <dbReference type="SAM" id="MobiDB-lite"/>
    </source>
</evidence>
<feature type="region of interest" description="Disordered" evidence="1">
    <location>
        <begin position="424"/>
        <end position="447"/>
    </location>
</feature>
<feature type="transmembrane region" description="Helical" evidence="2">
    <location>
        <begin position="44"/>
        <end position="61"/>
    </location>
</feature>
<feature type="transmembrane region" description="Helical" evidence="2">
    <location>
        <begin position="91"/>
        <end position="107"/>
    </location>
</feature>
<dbReference type="AlphaFoldDB" id="A0A1G8UTG4"/>
<gene>
    <name evidence="3" type="ORF">SAMN05216192_11995</name>
</gene>
<keyword evidence="4" id="KW-1185">Reference proteome</keyword>
<evidence type="ECO:0000313" key="4">
    <source>
        <dbReference type="Proteomes" id="UP000199050"/>
    </source>
</evidence>
<dbReference type="RefSeq" id="WP_090715815.1">
    <property type="nucleotide sequence ID" value="NZ_CBCSKY010000019.1"/>
</dbReference>
<feature type="transmembrane region" description="Helical" evidence="2">
    <location>
        <begin position="139"/>
        <end position="159"/>
    </location>
</feature>
<dbReference type="EMBL" id="FNDX01000019">
    <property type="protein sequence ID" value="SDJ57088.1"/>
    <property type="molecule type" value="Genomic_DNA"/>
</dbReference>
<evidence type="ECO:0000256" key="2">
    <source>
        <dbReference type="SAM" id="Phobius"/>
    </source>
</evidence>
<keyword evidence="2" id="KW-0812">Transmembrane</keyword>
<feature type="transmembrane region" description="Helical" evidence="2">
    <location>
        <begin position="114"/>
        <end position="133"/>
    </location>
</feature>
<evidence type="ECO:0000313" key="3">
    <source>
        <dbReference type="EMBL" id="SDJ57088.1"/>
    </source>
</evidence>
<feature type="transmembrane region" description="Helical" evidence="2">
    <location>
        <begin position="12"/>
        <end position="32"/>
    </location>
</feature>
<keyword evidence="2" id="KW-1133">Transmembrane helix</keyword>